<dbReference type="AlphaFoldDB" id="A0A2A9NDG7"/>
<dbReference type="Pfam" id="PF01185">
    <property type="entry name" value="Hydrophobin"/>
    <property type="match status" value="1"/>
</dbReference>
<comment type="subcellular location">
    <subcellularLocation>
        <location evidence="1 6">Secreted</location>
        <location evidence="1 6">Cell wall</location>
    </subcellularLocation>
</comment>
<evidence type="ECO:0000313" key="8">
    <source>
        <dbReference type="Proteomes" id="UP000242287"/>
    </source>
</evidence>
<dbReference type="OrthoDB" id="4225815at2759"/>
<keyword evidence="4 6" id="KW-0964">Secreted</keyword>
<dbReference type="GO" id="GO:0005199">
    <property type="term" value="F:structural constituent of cell wall"/>
    <property type="evidence" value="ECO:0007669"/>
    <property type="project" value="InterPro"/>
</dbReference>
<proteinExistence type="inferred from homology"/>
<keyword evidence="5 6" id="KW-1015">Disulfide bond</keyword>
<name>A0A2A9NDG7_9AGAR</name>
<dbReference type="SMART" id="SM00075">
    <property type="entry name" value="HYDRO"/>
    <property type="match status" value="1"/>
</dbReference>
<evidence type="ECO:0000256" key="4">
    <source>
        <dbReference type="ARBA" id="ARBA00022525"/>
    </source>
</evidence>
<dbReference type="GO" id="GO:0009277">
    <property type="term" value="C:fungal-type cell wall"/>
    <property type="evidence" value="ECO:0007669"/>
    <property type="project" value="InterPro"/>
</dbReference>
<evidence type="ECO:0000256" key="3">
    <source>
        <dbReference type="ARBA" id="ARBA00022512"/>
    </source>
</evidence>
<dbReference type="CDD" id="cd23507">
    <property type="entry name" value="hydrophobin_I"/>
    <property type="match status" value="1"/>
</dbReference>
<protein>
    <recommendedName>
        <fullName evidence="6">Hydrophobin</fullName>
    </recommendedName>
</protein>
<dbReference type="InterPro" id="IPR001338">
    <property type="entry name" value="Class_I_Hydrophobin"/>
</dbReference>
<organism evidence="7 8">
    <name type="scientific">Amanita thiersii Skay4041</name>
    <dbReference type="NCBI Taxonomy" id="703135"/>
    <lineage>
        <taxon>Eukaryota</taxon>
        <taxon>Fungi</taxon>
        <taxon>Dikarya</taxon>
        <taxon>Basidiomycota</taxon>
        <taxon>Agaricomycotina</taxon>
        <taxon>Agaricomycetes</taxon>
        <taxon>Agaricomycetidae</taxon>
        <taxon>Agaricales</taxon>
        <taxon>Pluteineae</taxon>
        <taxon>Amanitaceae</taxon>
        <taxon>Amanita</taxon>
    </lineage>
</organism>
<dbReference type="EMBL" id="KZ302212">
    <property type="protein sequence ID" value="PFH46301.1"/>
    <property type="molecule type" value="Genomic_DNA"/>
</dbReference>
<accession>A0A2A9NDG7</accession>
<keyword evidence="6" id="KW-0732">Signal</keyword>
<evidence type="ECO:0000256" key="6">
    <source>
        <dbReference type="RuleBase" id="RU365009"/>
    </source>
</evidence>
<keyword evidence="8" id="KW-1185">Reference proteome</keyword>
<feature type="signal peptide" evidence="6">
    <location>
        <begin position="1"/>
        <end position="17"/>
    </location>
</feature>
<comment type="similarity">
    <text evidence="2 6">Belongs to the fungal hydrophobin family.</text>
</comment>
<reference evidence="7 8" key="1">
    <citation type="submission" date="2014-02" db="EMBL/GenBank/DDBJ databases">
        <title>Transposable element dynamics among asymbiotic and ectomycorrhizal Amanita fungi.</title>
        <authorList>
            <consortium name="DOE Joint Genome Institute"/>
            <person name="Hess J."/>
            <person name="Skrede I."/>
            <person name="Wolfe B."/>
            <person name="LaButti K."/>
            <person name="Ohm R.A."/>
            <person name="Grigoriev I.V."/>
            <person name="Pringle A."/>
        </authorList>
    </citation>
    <scope>NUCLEOTIDE SEQUENCE [LARGE SCALE GENOMIC DNA]</scope>
    <source>
        <strain evidence="7 8">SKay4041</strain>
    </source>
</reference>
<evidence type="ECO:0000313" key="7">
    <source>
        <dbReference type="EMBL" id="PFH46301.1"/>
    </source>
</evidence>
<keyword evidence="3 6" id="KW-0134">Cell wall</keyword>
<dbReference type="Proteomes" id="UP000242287">
    <property type="component" value="Unassembled WGS sequence"/>
</dbReference>
<evidence type="ECO:0000256" key="5">
    <source>
        <dbReference type="ARBA" id="ARBA00023157"/>
    </source>
</evidence>
<evidence type="ECO:0000256" key="2">
    <source>
        <dbReference type="ARBA" id="ARBA00010446"/>
    </source>
</evidence>
<sequence>MYSVRLALFALPALVAATAIRRGGGGQCNTGSLYCCEQTQNPKDAGPSTITLLKSVGVDVNDLTALIGLNCDPISVVDGSTCSAQAACCTNNYFDGLVNIGCTNVIL</sequence>
<evidence type="ECO:0000256" key="1">
    <source>
        <dbReference type="ARBA" id="ARBA00004191"/>
    </source>
</evidence>
<feature type="chain" id="PRO_5013986306" description="Hydrophobin" evidence="6">
    <location>
        <begin position="18"/>
        <end position="107"/>
    </location>
</feature>
<gene>
    <name evidence="7" type="ORF">AMATHDRAFT_8001</name>
</gene>